<evidence type="ECO:0000313" key="7">
    <source>
        <dbReference type="EMBL" id="MFC6238384.1"/>
    </source>
</evidence>
<gene>
    <name evidence="7" type="ORF">ACFQGU_10890</name>
</gene>
<dbReference type="Proteomes" id="UP001596138">
    <property type="component" value="Unassembled WGS sequence"/>
</dbReference>
<feature type="transmembrane region" description="Helical" evidence="6">
    <location>
        <begin position="279"/>
        <end position="300"/>
    </location>
</feature>
<feature type="transmembrane region" description="Helical" evidence="6">
    <location>
        <begin position="53"/>
        <end position="73"/>
    </location>
</feature>
<dbReference type="EMBL" id="JBHSTI010000008">
    <property type="protein sequence ID" value="MFC6238384.1"/>
    <property type="molecule type" value="Genomic_DNA"/>
</dbReference>
<feature type="transmembrane region" description="Helical" evidence="6">
    <location>
        <begin position="116"/>
        <end position="138"/>
    </location>
</feature>
<keyword evidence="2" id="KW-1003">Cell membrane</keyword>
<dbReference type="PANTHER" id="PTHR30250">
    <property type="entry name" value="PST FAMILY PREDICTED COLANIC ACID TRANSPORTER"/>
    <property type="match status" value="1"/>
</dbReference>
<feature type="transmembrane region" description="Helical" evidence="6">
    <location>
        <begin position="315"/>
        <end position="338"/>
    </location>
</feature>
<organism evidence="7 8">
    <name type="scientific">Longivirga aurantiaca</name>
    <dbReference type="NCBI Taxonomy" id="1837743"/>
    <lineage>
        <taxon>Bacteria</taxon>
        <taxon>Bacillati</taxon>
        <taxon>Actinomycetota</taxon>
        <taxon>Actinomycetes</taxon>
        <taxon>Sporichthyales</taxon>
        <taxon>Sporichthyaceae</taxon>
        <taxon>Longivirga</taxon>
    </lineage>
</organism>
<dbReference type="RefSeq" id="WP_386766552.1">
    <property type="nucleotide sequence ID" value="NZ_JBHSTI010000008.1"/>
</dbReference>
<evidence type="ECO:0008006" key="9">
    <source>
        <dbReference type="Google" id="ProtNLM"/>
    </source>
</evidence>
<evidence type="ECO:0000256" key="5">
    <source>
        <dbReference type="ARBA" id="ARBA00023136"/>
    </source>
</evidence>
<dbReference type="InterPro" id="IPR050833">
    <property type="entry name" value="Poly_Biosynth_Transport"/>
</dbReference>
<keyword evidence="8" id="KW-1185">Reference proteome</keyword>
<comment type="caution">
    <text evidence="7">The sequence shown here is derived from an EMBL/GenBank/DDBJ whole genome shotgun (WGS) entry which is preliminary data.</text>
</comment>
<feature type="transmembrane region" description="Helical" evidence="6">
    <location>
        <begin position="373"/>
        <end position="392"/>
    </location>
</feature>
<evidence type="ECO:0000256" key="4">
    <source>
        <dbReference type="ARBA" id="ARBA00022989"/>
    </source>
</evidence>
<keyword evidence="5 6" id="KW-0472">Membrane</keyword>
<feature type="transmembrane region" description="Helical" evidence="6">
    <location>
        <begin position="244"/>
        <end position="267"/>
    </location>
</feature>
<reference evidence="8" key="1">
    <citation type="journal article" date="2019" name="Int. J. Syst. Evol. Microbiol.">
        <title>The Global Catalogue of Microorganisms (GCM) 10K type strain sequencing project: providing services to taxonomists for standard genome sequencing and annotation.</title>
        <authorList>
            <consortium name="The Broad Institute Genomics Platform"/>
            <consortium name="The Broad Institute Genome Sequencing Center for Infectious Disease"/>
            <person name="Wu L."/>
            <person name="Ma J."/>
        </authorList>
    </citation>
    <scope>NUCLEOTIDE SEQUENCE [LARGE SCALE GENOMIC DNA]</scope>
    <source>
        <strain evidence="8">CGMCC 4.7317</strain>
    </source>
</reference>
<feature type="transmembrane region" description="Helical" evidence="6">
    <location>
        <begin position="216"/>
        <end position="238"/>
    </location>
</feature>
<comment type="subcellular location">
    <subcellularLocation>
        <location evidence="1">Cell membrane</location>
        <topology evidence="1">Multi-pass membrane protein</topology>
    </subcellularLocation>
</comment>
<evidence type="ECO:0000256" key="3">
    <source>
        <dbReference type="ARBA" id="ARBA00022692"/>
    </source>
</evidence>
<evidence type="ECO:0000256" key="2">
    <source>
        <dbReference type="ARBA" id="ARBA00022475"/>
    </source>
</evidence>
<feature type="transmembrane region" description="Helical" evidence="6">
    <location>
        <begin position="145"/>
        <end position="169"/>
    </location>
</feature>
<evidence type="ECO:0000313" key="8">
    <source>
        <dbReference type="Proteomes" id="UP001596138"/>
    </source>
</evidence>
<sequence length="397" mass="39910">MSESPSTSVTRREALLGSSALLVLGLAVGQVLGYALNVVGARVLGPSSFGELGALLGVLLIGNVVALAVQAVVARRIARGGPSDAHGHVALSAGAAEAALALLLVPFAAAVLDLDLLPLAALAVAFLPLTLTGLALGTTQGNDRFLALSGQYAVIAVLRSGLALGTLLVTRSVTATVLAVLVGSVLGWLVAAPLARIRLPWPGRVPRDLAWETGRATFALLAMFVLTSADVLLARAILDPGDAGQYAAGAILAKIAFWLPQAVVIAAFPRLARGERGALARAALLLGVLGAVEILGAVLLGPRLVPLVLGPEYDVAAASAGVFVLAGVALSAASLVLYDRLAADDPAAAGLVWGSVVVLVVLVLTVGHGSPVAVAWCVVAAAALLTVSGAVLHSRRR</sequence>
<name>A0ABW1T272_9ACTN</name>
<keyword evidence="4 6" id="KW-1133">Transmembrane helix</keyword>
<feature type="transmembrane region" description="Helical" evidence="6">
    <location>
        <begin position="350"/>
        <end position="367"/>
    </location>
</feature>
<evidence type="ECO:0000256" key="6">
    <source>
        <dbReference type="SAM" id="Phobius"/>
    </source>
</evidence>
<accession>A0ABW1T272</accession>
<feature type="transmembrane region" description="Helical" evidence="6">
    <location>
        <begin position="85"/>
        <end position="110"/>
    </location>
</feature>
<feature type="transmembrane region" description="Helical" evidence="6">
    <location>
        <begin position="175"/>
        <end position="195"/>
    </location>
</feature>
<proteinExistence type="predicted"/>
<keyword evidence="3 6" id="KW-0812">Transmembrane</keyword>
<dbReference type="PANTHER" id="PTHR30250:SF11">
    <property type="entry name" value="O-ANTIGEN TRANSPORTER-RELATED"/>
    <property type="match status" value="1"/>
</dbReference>
<protein>
    <recommendedName>
        <fullName evidence="9">Polysaccharide biosynthesis protein</fullName>
    </recommendedName>
</protein>
<evidence type="ECO:0000256" key="1">
    <source>
        <dbReference type="ARBA" id="ARBA00004651"/>
    </source>
</evidence>